<dbReference type="Proteomes" id="UP001335737">
    <property type="component" value="Unassembled WGS sequence"/>
</dbReference>
<protein>
    <submittedName>
        <fullName evidence="2">Uncharacterized protein</fullName>
    </submittedName>
</protein>
<reference evidence="2 3" key="1">
    <citation type="journal article" date="2024" name="Int. J. Syst. Evol. Microbiol.">
        <title>Virgibacillus tibetensis sp. nov., isolated from salt lake on the Tibetan Plateau of China.</title>
        <authorList>
            <person name="Phurbu D."/>
            <person name="Liu Z.-X."/>
            <person name="Wang R."/>
            <person name="Zheng Y.-Y."/>
            <person name="Liu H.-C."/>
            <person name="Zhou Y.-G."/>
            <person name="Yu Y.-J."/>
            <person name="Li A.-H."/>
        </authorList>
    </citation>
    <scope>NUCLEOTIDE SEQUENCE [LARGE SCALE GENOMIC DNA]</scope>
    <source>
        <strain evidence="2 3">C22-A2</strain>
    </source>
</reference>
<proteinExistence type="predicted"/>
<accession>A0ABU6KGV3</accession>
<name>A0ABU6KGV3_9BACI</name>
<evidence type="ECO:0000313" key="3">
    <source>
        <dbReference type="Proteomes" id="UP001335737"/>
    </source>
</evidence>
<comment type="caution">
    <text evidence="2">The sequence shown here is derived from an EMBL/GenBank/DDBJ whole genome shotgun (WGS) entry which is preliminary data.</text>
</comment>
<feature type="coiled-coil region" evidence="1">
    <location>
        <begin position="104"/>
        <end position="131"/>
    </location>
</feature>
<sequence>MIYDFNDETFADQEDLELRLVYEYCDGDILELSEYMKKTIIKVESKSVSLDEFDGSGWYTDYPFEYQEIFRIQEIDDVTVKDKYLLMYTTEHPKYIPTGRILNLGEVQQYVEKLECDINEYMKEIEKLTIQS</sequence>
<dbReference type="EMBL" id="JARZFX010000005">
    <property type="protein sequence ID" value="MEC5424323.1"/>
    <property type="molecule type" value="Genomic_DNA"/>
</dbReference>
<keyword evidence="1" id="KW-0175">Coiled coil</keyword>
<dbReference type="RefSeq" id="WP_327607887.1">
    <property type="nucleotide sequence ID" value="NZ_JARZFX010000005.1"/>
</dbReference>
<evidence type="ECO:0000313" key="2">
    <source>
        <dbReference type="EMBL" id="MEC5424323.1"/>
    </source>
</evidence>
<organism evidence="2 3">
    <name type="scientific">Virgibacillus tibetensis</name>
    <dbReference type="NCBI Taxonomy" id="3042313"/>
    <lineage>
        <taxon>Bacteria</taxon>
        <taxon>Bacillati</taxon>
        <taxon>Bacillota</taxon>
        <taxon>Bacilli</taxon>
        <taxon>Bacillales</taxon>
        <taxon>Bacillaceae</taxon>
        <taxon>Virgibacillus</taxon>
    </lineage>
</organism>
<gene>
    <name evidence="2" type="ORF">QGM71_12555</name>
</gene>
<keyword evidence="3" id="KW-1185">Reference proteome</keyword>
<evidence type="ECO:0000256" key="1">
    <source>
        <dbReference type="SAM" id="Coils"/>
    </source>
</evidence>